<keyword evidence="2" id="KW-1185">Reference proteome</keyword>
<reference evidence="1" key="1">
    <citation type="submission" date="2019-08" db="EMBL/GenBank/DDBJ databases">
        <title>The improved chromosome-level genome for the pearl oyster Pinctada fucata martensii using PacBio sequencing and Hi-C.</title>
        <authorList>
            <person name="Zheng Z."/>
        </authorList>
    </citation>
    <scope>NUCLEOTIDE SEQUENCE</scope>
    <source>
        <strain evidence="1">ZZ-2019</strain>
        <tissue evidence="1">Adductor muscle</tissue>
    </source>
</reference>
<accession>A0AA88YGD0</accession>
<evidence type="ECO:0000313" key="2">
    <source>
        <dbReference type="Proteomes" id="UP001186944"/>
    </source>
</evidence>
<evidence type="ECO:0008006" key="3">
    <source>
        <dbReference type="Google" id="ProtNLM"/>
    </source>
</evidence>
<sequence>MAKFIDATDVDKIVKAGEEIMSEMYNGIPHEGLDLLRYRKFTSKVITGNIYVHVHTLPPTSDSTRYHSLRTYFQCNIWSGQDNNLCPSDFGWIEKKDMLLPLKGTLPPAPDKLLKIIRCTCKTNCDTRRCSCRKYGLCCTIGCAECKGSSCSNTTPIVSTDDSE</sequence>
<name>A0AA88YGD0_PINIB</name>
<comment type="caution">
    <text evidence="1">The sequence shown here is derived from an EMBL/GenBank/DDBJ whole genome shotgun (WGS) entry which is preliminary data.</text>
</comment>
<evidence type="ECO:0000313" key="1">
    <source>
        <dbReference type="EMBL" id="KAK3104357.1"/>
    </source>
</evidence>
<protein>
    <recommendedName>
        <fullName evidence="3">Tesmin/TSO1-like CXC domain-containing protein</fullName>
    </recommendedName>
</protein>
<organism evidence="1 2">
    <name type="scientific">Pinctada imbricata</name>
    <name type="common">Atlantic pearl-oyster</name>
    <name type="synonym">Pinctada martensii</name>
    <dbReference type="NCBI Taxonomy" id="66713"/>
    <lineage>
        <taxon>Eukaryota</taxon>
        <taxon>Metazoa</taxon>
        <taxon>Spiralia</taxon>
        <taxon>Lophotrochozoa</taxon>
        <taxon>Mollusca</taxon>
        <taxon>Bivalvia</taxon>
        <taxon>Autobranchia</taxon>
        <taxon>Pteriomorphia</taxon>
        <taxon>Pterioida</taxon>
        <taxon>Pterioidea</taxon>
        <taxon>Pteriidae</taxon>
        <taxon>Pinctada</taxon>
    </lineage>
</organism>
<dbReference type="EMBL" id="VSWD01000004">
    <property type="protein sequence ID" value="KAK3104357.1"/>
    <property type="molecule type" value="Genomic_DNA"/>
</dbReference>
<proteinExistence type="predicted"/>
<gene>
    <name evidence="1" type="ORF">FSP39_000218</name>
</gene>
<dbReference type="Proteomes" id="UP001186944">
    <property type="component" value="Unassembled WGS sequence"/>
</dbReference>
<dbReference type="AlphaFoldDB" id="A0AA88YGD0"/>